<evidence type="ECO:0000256" key="2">
    <source>
        <dbReference type="ARBA" id="ARBA00023163"/>
    </source>
</evidence>
<dbReference type="PANTHER" id="PTHR47893">
    <property type="entry name" value="REGULATORY PROTEIN PCHR"/>
    <property type="match status" value="1"/>
</dbReference>
<dbReference type="EMBL" id="JBHTJI010000001">
    <property type="protein sequence ID" value="MFD0989483.1"/>
    <property type="molecule type" value="Genomic_DNA"/>
</dbReference>
<dbReference type="RefSeq" id="WP_379925061.1">
    <property type="nucleotide sequence ID" value="NZ_JBHTJI010000001.1"/>
</dbReference>
<feature type="domain" description="HTH araC/xylS-type" evidence="3">
    <location>
        <begin position="216"/>
        <end position="315"/>
    </location>
</feature>
<proteinExistence type="predicted"/>
<comment type="caution">
    <text evidence="4">The sequence shown here is derived from an EMBL/GenBank/DDBJ whole genome shotgun (WGS) entry which is preliminary data.</text>
</comment>
<keyword evidence="2" id="KW-0804">Transcription</keyword>
<accession>A0ABW3JG72</accession>
<dbReference type="InterPro" id="IPR018060">
    <property type="entry name" value="HTH_AraC"/>
</dbReference>
<dbReference type="InterPro" id="IPR053142">
    <property type="entry name" value="PchR_regulatory_protein"/>
</dbReference>
<evidence type="ECO:0000313" key="4">
    <source>
        <dbReference type="EMBL" id="MFD0989483.1"/>
    </source>
</evidence>
<dbReference type="SMART" id="SM00342">
    <property type="entry name" value="HTH_ARAC"/>
    <property type="match status" value="1"/>
</dbReference>
<reference evidence="5" key="1">
    <citation type="journal article" date="2019" name="Int. J. Syst. Evol. Microbiol.">
        <title>The Global Catalogue of Microorganisms (GCM) 10K type strain sequencing project: providing services to taxonomists for standard genome sequencing and annotation.</title>
        <authorList>
            <consortium name="The Broad Institute Genomics Platform"/>
            <consortium name="The Broad Institute Genome Sequencing Center for Infectious Disease"/>
            <person name="Wu L."/>
            <person name="Ma J."/>
        </authorList>
    </citation>
    <scope>NUCLEOTIDE SEQUENCE [LARGE SCALE GENOMIC DNA]</scope>
    <source>
        <strain evidence="5">CCUG 62414</strain>
    </source>
</reference>
<keyword evidence="5" id="KW-1185">Reference proteome</keyword>
<dbReference type="Pfam" id="PF12833">
    <property type="entry name" value="HTH_18"/>
    <property type="match status" value="1"/>
</dbReference>
<dbReference type="SUPFAM" id="SSF46689">
    <property type="entry name" value="Homeodomain-like"/>
    <property type="match status" value="1"/>
</dbReference>
<organism evidence="4 5">
    <name type="scientific">Mariniflexile jejuense</name>
    <dbReference type="NCBI Taxonomy" id="1173582"/>
    <lineage>
        <taxon>Bacteria</taxon>
        <taxon>Pseudomonadati</taxon>
        <taxon>Bacteroidota</taxon>
        <taxon>Flavobacteriia</taxon>
        <taxon>Flavobacteriales</taxon>
        <taxon>Flavobacteriaceae</taxon>
        <taxon>Mariniflexile</taxon>
    </lineage>
</organism>
<evidence type="ECO:0000256" key="1">
    <source>
        <dbReference type="ARBA" id="ARBA00023015"/>
    </source>
</evidence>
<dbReference type="PROSITE" id="PS01124">
    <property type="entry name" value="HTH_ARAC_FAMILY_2"/>
    <property type="match status" value="1"/>
</dbReference>
<sequence length="316" mass="38309">MPFVTHNISTQTFHSNTPFFETTIRYAELEEGLWIMYNNFYYKNNIVYKPFYDKHSPATFYYLTFNKIENEYQTNFYEFQEYKIQNYSITLVKPQKEFLFSHFKGSKENIVLFLVEEAWVKKNIINSGLVNNEVKELFLNDNIEYLNYHFKQEEFVSNLNEFIAVFESVDILDLFELKRLSYQFFKLFFNLVSDKDKEKDSTEFYKLNKEDILKVEKVEQFLLSNLYLKFCGIDYLSKKFNISPTKLKHDFKLVFNSSIFKYYQQKQMKLAFKLLQENNLTIKELSQRFDYENVSKFSSAFKKYNNQLPSKIKKKE</sequence>
<evidence type="ECO:0000313" key="5">
    <source>
        <dbReference type="Proteomes" id="UP001597061"/>
    </source>
</evidence>
<gene>
    <name evidence="4" type="ORF">ACFQ1R_05210</name>
</gene>
<dbReference type="InterPro" id="IPR009057">
    <property type="entry name" value="Homeodomain-like_sf"/>
</dbReference>
<name>A0ABW3JG72_9FLAO</name>
<dbReference type="PANTHER" id="PTHR47893:SF1">
    <property type="entry name" value="REGULATORY PROTEIN PCHR"/>
    <property type="match status" value="1"/>
</dbReference>
<keyword evidence="1" id="KW-0805">Transcription regulation</keyword>
<dbReference type="Proteomes" id="UP001597061">
    <property type="component" value="Unassembled WGS sequence"/>
</dbReference>
<protein>
    <submittedName>
        <fullName evidence="4">Helix-turn-helix domain-containing protein</fullName>
    </submittedName>
</protein>
<dbReference type="Gene3D" id="1.10.10.60">
    <property type="entry name" value="Homeodomain-like"/>
    <property type="match status" value="1"/>
</dbReference>
<evidence type="ECO:0000259" key="3">
    <source>
        <dbReference type="PROSITE" id="PS01124"/>
    </source>
</evidence>